<reference evidence="2" key="1">
    <citation type="journal article" date="2020" name="Stud. Mycol.">
        <title>101 Dothideomycetes genomes: a test case for predicting lifestyles and emergence of pathogens.</title>
        <authorList>
            <person name="Haridas S."/>
            <person name="Albert R."/>
            <person name="Binder M."/>
            <person name="Bloem J."/>
            <person name="Labutti K."/>
            <person name="Salamov A."/>
            <person name="Andreopoulos B."/>
            <person name="Baker S."/>
            <person name="Barry K."/>
            <person name="Bills G."/>
            <person name="Bluhm B."/>
            <person name="Cannon C."/>
            <person name="Castanera R."/>
            <person name="Culley D."/>
            <person name="Daum C."/>
            <person name="Ezra D."/>
            <person name="Gonzalez J."/>
            <person name="Henrissat B."/>
            <person name="Kuo A."/>
            <person name="Liang C."/>
            <person name="Lipzen A."/>
            <person name="Lutzoni F."/>
            <person name="Magnuson J."/>
            <person name="Mondo S."/>
            <person name="Nolan M."/>
            <person name="Ohm R."/>
            <person name="Pangilinan J."/>
            <person name="Park H.-J."/>
            <person name="Ramirez L."/>
            <person name="Alfaro M."/>
            <person name="Sun H."/>
            <person name="Tritt A."/>
            <person name="Yoshinaga Y."/>
            <person name="Zwiers L.-H."/>
            <person name="Turgeon B."/>
            <person name="Goodwin S."/>
            <person name="Spatafora J."/>
            <person name="Crous P."/>
            <person name="Grigoriev I."/>
        </authorList>
    </citation>
    <scope>NUCLEOTIDE SEQUENCE</scope>
    <source>
        <strain evidence="2">CBS 125425</strain>
    </source>
</reference>
<evidence type="ECO:0000313" key="2">
    <source>
        <dbReference type="EMBL" id="KAF2739082.1"/>
    </source>
</evidence>
<name>A0A9P4R4Q1_9PLEO</name>
<dbReference type="EMBL" id="ML996106">
    <property type="protein sequence ID" value="KAF2739082.1"/>
    <property type="molecule type" value="Genomic_DNA"/>
</dbReference>
<evidence type="ECO:0000256" key="1">
    <source>
        <dbReference type="SAM" id="MobiDB-lite"/>
    </source>
</evidence>
<feature type="region of interest" description="Disordered" evidence="1">
    <location>
        <begin position="203"/>
        <end position="231"/>
    </location>
</feature>
<organism evidence="2 3">
    <name type="scientific">Polyplosphaeria fusca</name>
    <dbReference type="NCBI Taxonomy" id="682080"/>
    <lineage>
        <taxon>Eukaryota</taxon>
        <taxon>Fungi</taxon>
        <taxon>Dikarya</taxon>
        <taxon>Ascomycota</taxon>
        <taxon>Pezizomycotina</taxon>
        <taxon>Dothideomycetes</taxon>
        <taxon>Pleosporomycetidae</taxon>
        <taxon>Pleosporales</taxon>
        <taxon>Tetraplosphaeriaceae</taxon>
        <taxon>Polyplosphaeria</taxon>
    </lineage>
</organism>
<keyword evidence="3" id="KW-1185">Reference proteome</keyword>
<gene>
    <name evidence="2" type="ORF">EJ04DRAFT_9641</name>
</gene>
<proteinExistence type="predicted"/>
<comment type="caution">
    <text evidence="2">The sequence shown here is derived from an EMBL/GenBank/DDBJ whole genome shotgun (WGS) entry which is preliminary data.</text>
</comment>
<dbReference type="Proteomes" id="UP000799444">
    <property type="component" value="Unassembled WGS sequence"/>
</dbReference>
<accession>A0A9P4R4Q1</accession>
<dbReference type="AlphaFoldDB" id="A0A9P4R4Q1"/>
<evidence type="ECO:0000313" key="3">
    <source>
        <dbReference type="Proteomes" id="UP000799444"/>
    </source>
</evidence>
<sequence length="231" mass="26312">MGTYEGLEGLARAWTCKISSRRQIGDGRLGESKCTIEDDRCQHQKVGSLRHFEIAMVQRHMLGERRLKWSRHGQSVEIVVMRDCNMIGSTVRRAHSTRRTHWRGVKLRVEGRDVLMRAWGGCLPWAYSVSYLEGEQGVENWLCRTRSWSQGALASGSRVACGEESRCGQDADKMQMRVEEAPLGRGLVIDGRGLSPLIERPRHWAHDARRQPMTTPSRSWNPAADRPSHPR</sequence>
<protein>
    <submittedName>
        <fullName evidence="2">Uncharacterized protein</fullName>
    </submittedName>
</protein>